<evidence type="ECO:0000256" key="6">
    <source>
        <dbReference type="ARBA" id="ARBA00022759"/>
    </source>
</evidence>
<dbReference type="GO" id="GO:0003676">
    <property type="term" value="F:nucleic acid binding"/>
    <property type="evidence" value="ECO:0007669"/>
    <property type="project" value="InterPro"/>
</dbReference>
<evidence type="ECO:0000256" key="3">
    <source>
        <dbReference type="ARBA" id="ARBA00012180"/>
    </source>
</evidence>
<dbReference type="EMBL" id="PQFF01000347">
    <property type="protein sequence ID" value="RHZ57421.1"/>
    <property type="molecule type" value="Genomic_DNA"/>
</dbReference>
<dbReference type="InterPro" id="IPR012337">
    <property type="entry name" value="RNaseH-like_sf"/>
</dbReference>
<comment type="catalytic activity">
    <reaction evidence="1">
        <text>Endonucleolytic cleavage to 5'-phosphomonoester.</text>
        <dbReference type="EC" id="3.1.26.4"/>
    </reaction>
</comment>
<proteinExistence type="inferred from homology"/>
<keyword evidence="7" id="KW-0378">Hydrolase</keyword>
<evidence type="ECO:0000256" key="2">
    <source>
        <dbReference type="ARBA" id="ARBA00005300"/>
    </source>
</evidence>
<dbReference type="PANTHER" id="PTHR10642:SF26">
    <property type="entry name" value="RIBONUCLEASE H1"/>
    <property type="match status" value="1"/>
</dbReference>
<dbReference type="InterPro" id="IPR050092">
    <property type="entry name" value="RNase_H"/>
</dbReference>
<gene>
    <name evidence="10" type="ORF">Glove_388g11</name>
</gene>
<keyword evidence="6" id="KW-0255">Endonuclease</keyword>
<keyword evidence="4" id="KW-0540">Nuclease</keyword>
<feature type="compositionally biased region" description="Acidic residues" evidence="8">
    <location>
        <begin position="40"/>
        <end position="54"/>
    </location>
</feature>
<evidence type="ECO:0000256" key="8">
    <source>
        <dbReference type="SAM" id="MobiDB-lite"/>
    </source>
</evidence>
<evidence type="ECO:0000313" key="10">
    <source>
        <dbReference type="EMBL" id="RHZ57421.1"/>
    </source>
</evidence>
<dbReference type="InterPro" id="IPR036397">
    <property type="entry name" value="RNaseH_sf"/>
</dbReference>
<organism evidence="10 11">
    <name type="scientific">Diversispora epigaea</name>
    <dbReference type="NCBI Taxonomy" id="1348612"/>
    <lineage>
        <taxon>Eukaryota</taxon>
        <taxon>Fungi</taxon>
        <taxon>Fungi incertae sedis</taxon>
        <taxon>Mucoromycota</taxon>
        <taxon>Glomeromycotina</taxon>
        <taxon>Glomeromycetes</taxon>
        <taxon>Diversisporales</taxon>
        <taxon>Diversisporaceae</taxon>
        <taxon>Diversispora</taxon>
    </lineage>
</organism>
<dbReference type="PANTHER" id="PTHR10642">
    <property type="entry name" value="RIBONUCLEASE H1"/>
    <property type="match status" value="1"/>
</dbReference>
<evidence type="ECO:0000256" key="4">
    <source>
        <dbReference type="ARBA" id="ARBA00022722"/>
    </source>
</evidence>
<dbReference type="SUPFAM" id="SSF53098">
    <property type="entry name" value="Ribonuclease H-like"/>
    <property type="match status" value="1"/>
</dbReference>
<dbReference type="InterPro" id="IPR002156">
    <property type="entry name" value="RNaseH_domain"/>
</dbReference>
<dbReference type="PROSITE" id="PS50879">
    <property type="entry name" value="RNASE_H_1"/>
    <property type="match status" value="1"/>
</dbReference>
<evidence type="ECO:0000313" key="11">
    <source>
        <dbReference type="Proteomes" id="UP000266861"/>
    </source>
</evidence>
<name>A0A397H2X2_9GLOM</name>
<protein>
    <recommendedName>
        <fullName evidence="3">ribonuclease H</fullName>
        <ecNumber evidence="3">3.1.26.4</ecNumber>
    </recommendedName>
</protein>
<evidence type="ECO:0000256" key="1">
    <source>
        <dbReference type="ARBA" id="ARBA00000077"/>
    </source>
</evidence>
<evidence type="ECO:0000256" key="7">
    <source>
        <dbReference type="ARBA" id="ARBA00022801"/>
    </source>
</evidence>
<dbReference type="GO" id="GO:0046872">
    <property type="term" value="F:metal ion binding"/>
    <property type="evidence" value="ECO:0007669"/>
    <property type="project" value="UniProtKB-KW"/>
</dbReference>
<accession>A0A397H2X2</accession>
<keyword evidence="5" id="KW-0479">Metal-binding</keyword>
<dbReference type="OrthoDB" id="2898134at2759"/>
<dbReference type="Pfam" id="PF00075">
    <property type="entry name" value="RNase_H"/>
    <property type="match status" value="1"/>
</dbReference>
<reference evidence="10 11" key="1">
    <citation type="submission" date="2018-08" db="EMBL/GenBank/DDBJ databases">
        <title>Genome and evolution of the arbuscular mycorrhizal fungus Diversispora epigaea (formerly Glomus versiforme) and its bacterial endosymbionts.</title>
        <authorList>
            <person name="Sun X."/>
            <person name="Fei Z."/>
            <person name="Harrison M."/>
        </authorList>
    </citation>
    <scope>NUCLEOTIDE SEQUENCE [LARGE SCALE GENOMIC DNA]</scope>
    <source>
        <strain evidence="10 11">IT104</strain>
    </source>
</reference>
<evidence type="ECO:0000259" key="9">
    <source>
        <dbReference type="PROSITE" id="PS50879"/>
    </source>
</evidence>
<comment type="caution">
    <text evidence="10">The sequence shown here is derived from an EMBL/GenBank/DDBJ whole genome shotgun (WGS) entry which is preliminary data.</text>
</comment>
<dbReference type="Gene3D" id="3.30.420.10">
    <property type="entry name" value="Ribonuclease H-like superfamily/Ribonuclease H"/>
    <property type="match status" value="1"/>
</dbReference>
<dbReference type="AlphaFoldDB" id="A0A397H2X2"/>
<comment type="similarity">
    <text evidence="2">Belongs to the RNase H family.</text>
</comment>
<dbReference type="EC" id="3.1.26.4" evidence="3"/>
<dbReference type="GO" id="GO:0004523">
    <property type="term" value="F:RNA-DNA hybrid ribonuclease activity"/>
    <property type="evidence" value="ECO:0007669"/>
    <property type="project" value="UniProtKB-EC"/>
</dbReference>
<evidence type="ECO:0000256" key="5">
    <source>
        <dbReference type="ARBA" id="ARBA00022723"/>
    </source>
</evidence>
<keyword evidence="11" id="KW-1185">Reference proteome</keyword>
<dbReference type="Proteomes" id="UP000266861">
    <property type="component" value="Unassembled WGS sequence"/>
</dbReference>
<feature type="domain" description="RNase H type-1" evidence="9">
    <location>
        <begin position="277"/>
        <end position="422"/>
    </location>
</feature>
<feature type="region of interest" description="Disordered" evidence="8">
    <location>
        <begin position="28"/>
        <end position="64"/>
    </location>
</feature>
<dbReference type="GO" id="GO:0043137">
    <property type="term" value="P:DNA replication, removal of RNA primer"/>
    <property type="evidence" value="ECO:0007669"/>
    <property type="project" value="TreeGrafter"/>
</dbReference>
<sequence>MSWKYSSEELSLEVMIIDSLESENLLNNENNFESIHENSNEDEDEDEDKDDDSNNAEAEKESLTSNISHSSVLFFENMKLSNSDAENYLFNNYASDNNNICEEAEPIEFPNNTYADLMALVTNYNLSNEATNAVIHFFNEHSNLPLSLLSKNAKKGRELMEKMKISTLTSKKHKILTHNNIDYYLFYHPVLNCIKNILSISDISQNFTLRFKNFKNTEASLPDGSKLLSIILYSDATTVIRWPKYPLGTTMIAKFQNFWTQENIQTKLDDIRLKLSSSMSIRIYTDGSLIKKDNNNSHITTMGCGWCAFDENDTEFNFSGKVENFTSSTRAELMAILTAVYATPKRSRLCIFTDSQAAIDAIANAATNPRKAHRKLKNWTIVKAIEEIANVQNLTLRLEKVKAHSGVIHNETADKLAREGCLKPVCSPDLQSLTSVNAVSCWNTETIEEPLRHFTKKLGKAKHSIKWRLLNRNISTISAFKSKQIQWESSWRMTMLSYVDRNVTDNKETRQRAFNVKLFNNELPTLEKLKDRFPKIYENDSCIRCNLEKENQVHVLTCPKNLIDIHSYKLAREGCLKPVCSPDLQSLTSVNAVSCWNTETIEEPLRHFTKKLGKAKHSIKWRLLNRNISTISAFKSKQIQWESSWRTTMLSYVDRNVTDNKETRQRAFNVKLFNNELPTLEKLKDRFPKIYENDSCIRCNLEKENQVHVLTCPKNLIDIHSCRNKLINLLVSKTTTVACGDTCKNMCKTLEALNELHIPRDVSTRDADHLSFIDVMLGLIPITVYDIVLQKVVTHELADQIIDDVFVQFKLFLHTHIWKDRCTAVKKWETENGISNNKWKKKIRNETRDTIVTSQINNTDDNSVFNNNTQGVTNIINKNNHNYNRSKISFLFSLNRFIYNHIIKDSCNWTWLYKIGCSAGP</sequence>